<comment type="subcellular location">
    <subcellularLocation>
        <location evidence="1">Virion</location>
    </subcellularLocation>
</comment>
<gene>
    <name evidence="3" type="ORF">SAMN05216283_101594</name>
</gene>
<evidence type="ECO:0000313" key="3">
    <source>
        <dbReference type="EMBL" id="SFE62812.1"/>
    </source>
</evidence>
<dbReference type="STRING" id="655355.SAMN05216283_101594"/>
<accession>A0A1I2C3U5</accession>
<evidence type="ECO:0000313" key="4">
    <source>
        <dbReference type="Proteomes" id="UP000198964"/>
    </source>
</evidence>
<reference evidence="3 4" key="1">
    <citation type="submission" date="2016-10" db="EMBL/GenBank/DDBJ databases">
        <authorList>
            <person name="de Groot N.N."/>
        </authorList>
    </citation>
    <scope>NUCLEOTIDE SEQUENCE [LARGE SCALE GENOMIC DNA]</scope>
    <source>
        <strain evidence="3 4">CGMCC 1.9156</strain>
    </source>
</reference>
<name>A0A1I2C3U5_9BACT</name>
<dbReference type="EMBL" id="FONW01000001">
    <property type="protein sequence ID" value="SFE62812.1"/>
    <property type="molecule type" value="Genomic_DNA"/>
</dbReference>
<dbReference type="Pfam" id="PF11133">
    <property type="entry name" value="Phage_head_fibr"/>
    <property type="match status" value="1"/>
</dbReference>
<dbReference type="RefSeq" id="WP_093918320.1">
    <property type="nucleotide sequence ID" value="NZ_FONW01000001.1"/>
</dbReference>
<protein>
    <submittedName>
        <fullName evidence="3">Head fiber protein</fullName>
    </submittedName>
</protein>
<keyword evidence="2" id="KW-0945">Host-virus interaction</keyword>
<keyword evidence="4" id="KW-1185">Reference proteome</keyword>
<sequence>MRNIYILLICIIQLTWFGALAQDDGGVSIGKGNVPANSKAILELYSDSKGLLIPRLTTGQREMMFARSDQSAQGLLVFDKDENLFYFWNGNDWESVGSSLTDGDVKLKLEAGKIYVGVDGEATQVAKSEIPISDFGAANTSISMEGNRITEVAYPLTSTDAVNKEYVDEVTGGKQGIQYLSLDADQNLSITGGNNVSLADLYQSLSLNGTILSISGPRTSHVDLKGIWVDGGSDGDSGPFFITHNGTLTGDGSSLNPLGIAVNSISPSLLRGHAGGLSTGTAGNVLQSNGDGTFSWRNLSDGLPADPSALALPSGQFFVGDNSDKAVGTRKNNIPLSGFGFPETNVSMGGHRMTDLANPSDSRDAATKEYVDGLIGQGGGAPTLSLDADQNLSILGGNTVSLADLYQSLSLDGNILSISGPRESHIDLGAIFNDGGSGSASVVHDGTLQGDGTSANPLGIAPNAVGTSGLKGSFGALDNGATGYVLQSNGNGTFSWKDLSSGVPADPSSLVLGEGQFFVGNTSGKAEATDKNTIPLSGFGDAAASISMGGFTIADLGFPVNEGDAASKKYVDDQLLAIPEASASSAGLMSSGDKVKLDDITGTNTGDQTLSLTGSELSISNGNSVDLSVLGGGGSSITSVTAGSGLEGGGITGDLTLGFAAVNDQTILGNNSGVSAAPYALTGTDLKSILALTKADVGLDQVDNTNDADKPVSSATQTELDKKLDKNPAITGATKTKITYDSNGLVTAGEDATTADIAPSTDRNYVTDDQLTTIGQTSGINTGDQDLTPYALKTDVLLEVQHDATLSGAGTTASPLGVASNVIDPSKMKGSGGALANGASGHILQSNGDGTFSWMDISDGVAADPSSLALGEGQFYVGNSLGKAAATSKNAIPLSGFGAAKDHVSMGGFNLTGLATPINEGDAASKKYVDDQLLAIPEASASNAGLMSSGDKVKLDDITGTNTGDQTLSLTGSELSISNGNSVSLSDLGGSSITSVTAGAGLEGGGTTGDISLSFAAVNDQTILGNNSGVSAAPYALTGTDLKSILALTKADVGLEQVDNTSDAEKPVSSATQTELDKKLDKNPAITGATKTKITYDSNGLVTAGEDATTADIAPSTDRNYVTDDQLTTIGQISGVNTGDQDLTPYALKTDVLLEVQHDATLSGAGTTASPLGVASNVIDPSKMKGSGGALANGASGHILQSNGDGTFSWMDISDGVAADPSSLALGEGQFYVGNALGKAAATSKNAIPLSGFGAAKDHVSMGGFNLTGLATPVNDLDAATKKYVDDHSASLVHTHSMTDLSDTELATKQNKDLLQWDGGTSKWVNRSVNDAIPEVSAGNAGLMTAADKAKLDGIATGANNYTLPRATSTALGGVKVGANLTIDADGILSAVGGGSGTVTNVSVTPVNGVSGSVSNATTTPAISLTLGDITPTSITTGDISATTITATGDIVTSGNINGNVGMDNLTGVLPVAKGGTGVTDLNTLKVNLGLNQVDNTSDLNKPVSLATQTALDKKINLTEKGAASGVVPLNTSGKIDEKYLPASLVGDVSFMGAYNAATNTPALPDPSSSKGSYYITSEAGTNSSYSLTLNTGDWVLSDGATWSKISRGSEVASFNGRTGAIVPEAGDYNTDQVTEGSTNLYYTDDRVSNNTTVKGKEDVANKSTDGSLSSNSDIQYPTVQATKTYIDSKIPAYSTTDANKVLQVNGTGTATEWVENSGSASSITLSGDVMGAGSGTISTSISNDAITSDKIFDGTILTEDLANQSVTAAKLAGLAGNGTSGQVLTSTGTGGFTWQGSSVTNLSYTTSATDGTVVNSAGDDALIPAATNAAAGLMEATDKAKLDKIADLAGAADANKVLTANADGTAAVWKTPAAGGAPVIYEGTVEPGFSFMARGFGDLSAITLEVDIAVEPGGAGFVITIPEGTYLEFMQINLTSPSVMSKLENNGFALKIIDVDKKMNNSSSSFVLPQLALMVLSNTQPDGSGMSFYYKVTISNTQVWNIGNGILTQWLDASAFRDGVGITPGTGPGVSISITF</sequence>
<evidence type="ECO:0000256" key="1">
    <source>
        <dbReference type="ARBA" id="ARBA00004328"/>
    </source>
</evidence>
<organism evidence="3 4">
    <name type="scientific">Sunxiuqinia elliptica</name>
    <dbReference type="NCBI Taxonomy" id="655355"/>
    <lineage>
        <taxon>Bacteria</taxon>
        <taxon>Pseudomonadati</taxon>
        <taxon>Bacteroidota</taxon>
        <taxon>Bacteroidia</taxon>
        <taxon>Marinilabiliales</taxon>
        <taxon>Prolixibacteraceae</taxon>
        <taxon>Sunxiuqinia</taxon>
    </lineage>
</organism>
<proteinExistence type="predicted"/>
<dbReference type="InterPro" id="IPR022741">
    <property type="entry name" value="Phage_B103_Gp8"/>
</dbReference>
<dbReference type="Proteomes" id="UP000198964">
    <property type="component" value="Unassembled WGS sequence"/>
</dbReference>
<evidence type="ECO:0000256" key="2">
    <source>
        <dbReference type="ARBA" id="ARBA00022581"/>
    </source>
</evidence>